<keyword evidence="3" id="KW-0274">FAD</keyword>
<dbReference type="InterPro" id="IPR002938">
    <property type="entry name" value="FAD-bd"/>
</dbReference>
<dbReference type="GO" id="GO:0044550">
    <property type="term" value="P:secondary metabolite biosynthetic process"/>
    <property type="evidence" value="ECO:0007669"/>
    <property type="project" value="UniProtKB-ARBA"/>
</dbReference>
<dbReference type="PANTHER" id="PTHR43747:SF5">
    <property type="entry name" value="FAD-BINDING DOMAIN-CONTAINING PROTEIN"/>
    <property type="match status" value="1"/>
</dbReference>
<comment type="caution">
    <text evidence="8">The sequence shown here is derived from an EMBL/GenBank/DDBJ whole genome shotgun (WGS) entry which is preliminary data.</text>
</comment>
<gene>
    <name evidence="8" type="ORF">D9758_012572</name>
</gene>
<dbReference type="Proteomes" id="UP000559256">
    <property type="component" value="Unassembled WGS sequence"/>
</dbReference>
<dbReference type="PANTHER" id="PTHR43747">
    <property type="entry name" value="FAD-BINDING PROTEIN"/>
    <property type="match status" value="1"/>
</dbReference>
<evidence type="ECO:0000256" key="2">
    <source>
        <dbReference type="ARBA" id="ARBA00022630"/>
    </source>
</evidence>
<dbReference type="InterPro" id="IPR050816">
    <property type="entry name" value="Flavin-dep_Halogenase_NPB"/>
</dbReference>
<evidence type="ECO:0000259" key="7">
    <source>
        <dbReference type="Pfam" id="PF01494"/>
    </source>
</evidence>
<comment type="catalytic activity">
    <reaction evidence="5">
        <text>melleolide F + FADH2 + chloride + O2 = 6'-chloromelleolide F + FAD + 2 H2O + H(+)</text>
        <dbReference type="Rhea" id="RHEA:67160"/>
        <dbReference type="ChEBI" id="CHEBI:15377"/>
        <dbReference type="ChEBI" id="CHEBI:15378"/>
        <dbReference type="ChEBI" id="CHEBI:15379"/>
        <dbReference type="ChEBI" id="CHEBI:17996"/>
        <dbReference type="ChEBI" id="CHEBI:57692"/>
        <dbReference type="ChEBI" id="CHEBI:58307"/>
        <dbReference type="ChEBI" id="CHEBI:167712"/>
        <dbReference type="ChEBI" id="CHEBI:167713"/>
    </reaction>
    <physiologicalReaction direction="left-to-right" evidence="5">
        <dbReference type="Rhea" id="RHEA:67161"/>
    </physiologicalReaction>
</comment>
<dbReference type="SUPFAM" id="SSF51905">
    <property type="entry name" value="FAD/NAD(P)-binding domain"/>
    <property type="match status" value="1"/>
</dbReference>
<evidence type="ECO:0000313" key="8">
    <source>
        <dbReference type="EMBL" id="KAF5341554.1"/>
    </source>
</evidence>
<name>A0A8H5CH25_9AGAR</name>
<keyword evidence="4" id="KW-0560">Oxidoreductase</keyword>
<sequence length="609" mass="66884">MAKTYSSHAFHQQPSEYTDVLVIGGGPAGSYAASVLALEGIDVVLVEMCKFPRYHIGESLLPSVRNYLRFIGAEEKIKTHGFTYKPGGAIRFNQHKKEAYTDFVAIGQENSSWNVVRSEFDQIMLQHARSCGASVHEETKITSISFSGDGTTKRPVSASWSHCTDNKSRDNNTNCGTIHFKHLIDASGRAGIMSTRYLNNRQFSQSLKNVALWGYWKNVSSYGLGTPRAGAPYFEALLDESGWAWFIPINNGSTSVGLVRNQQMYNEEGKNFTYDSNEIAFDPSAVPNSSNSNTVSRYVSALSKLAPGIVKLITENGYMIEGSVKSASDYSYSAPVYAGPGFRIAGDAGAFIDPFFSSGVHIAFTSAMSAAVSVSASIRGHCSELEAAAWHTKRFSISYTRFQIVVLSAYKQLRAQKLDVLSDIDEDNFDRAFSFIRPVIQGAMDMGPRLHESELQQSMDFCVKLFNDTDPRQHEQVASKSGIGKELLDITAPVVKKEVLERAVRVVGESLQTSQSPPKSVCDHSCSAVWIDSTTGEKSLNGREGSDGYTDEVEGGEKEAMDVARNVLEKINARRVLHSEYTLNGLETEIIDGLAVHLKRGNLGLKARK</sequence>
<dbReference type="InterPro" id="IPR036188">
    <property type="entry name" value="FAD/NAD-bd_sf"/>
</dbReference>
<dbReference type="Gene3D" id="3.50.50.60">
    <property type="entry name" value="FAD/NAD(P)-binding domain"/>
    <property type="match status" value="1"/>
</dbReference>
<feature type="domain" description="FAD-binding" evidence="7">
    <location>
        <begin position="18"/>
        <end position="152"/>
    </location>
</feature>
<protein>
    <recommendedName>
        <fullName evidence="7">FAD-binding domain-containing protein</fullName>
    </recommendedName>
</protein>
<evidence type="ECO:0000256" key="4">
    <source>
        <dbReference type="ARBA" id="ARBA00023002"/>
    </source>
</evidence>
<organism evidence="8 9">
    <name type="scientific">Tetrapyrgos nigripes</name>
    <dbReference type="NCBI Taxonomy" id="182062"/>
    <lineage>
        <taxon>Eukaryota</taxon>
        <taxon>Fungi</taxon>
        <taxon>Dikarya</taxon>
        <taxon>Basidiomycota</taxon>
        <taxon>Agaricomycotina</taxon>
        <taxon>Agaricomycetes</taxon>
        <taxon>Agaricomycetidae</taxon>
        <taxon>Agaricales</taxon>
        <taxon>Marasmiineae</taxon>
        <taxon>Marasmiaceae</taxon>
        <taxon>Tetrapyrgos</taxon>
    </lineage>
</organism>
<dbReference type="Pfam" id="PF01494">
    <property type="entry name" value="FAD_binding_3"/>
    <property type="match status" value="1"/>
</dbReference>
<evidence type="ECO:0000256" key="5">
    <source>
        <dbReference type="ARBA" id="ARBA00049364"/>
    </source>
</evidence>
<dbReference type="GO" id="GO:0140907">
    <property type="term" value="F:flavin-dependent halogenase activity"/>
    <property type="evidence" value="ECO:0007669"/>
    <property type="project" value="UniProtKB-ARBA"/>
</dbReference>
<dbReference type="GO" id="GO:0071949">
    <property type="term" value="F:FAD binding"/>
    <property type="evidence" value="ECO:0007669"/>
    <property type="project" value="InterPro"/>
</dbReference>
<evidence type="ECO:0000256" key="1">
    <source>
        <dbReference type="ARBA" id="ARBA00005706"/>
    </source>
</evidence>
<accession>A0A8H5CH25</accession>
<dbReference type="EMBL" id="JAACJM010000162">
    <property type="protein sequence ID" value="KAF5341554.1"/>
    <property type="molecule type" value="Genomic_DNA"/>
</dbReference>
<proteinExistence type="inferred from homology"/>
<comment type="similarity">
    <text evidence="1">Belongs to the flavin-dependent halogenase family.</text>
</comment>
<evidence type="ECO:0000313" key="9">
    <source>
        <dbReference type="Proteomes" id="UP000559256"/>
    </source>
</evidence>
<dbReference type="OrthoDB" id="3340390at2759"/>
<reference evidence="8 9" key="1">
    <citation type="journal article" date="2020" name="ISME J.">
        <title>Uncovering the hidden diversity of litter-decomposition mechanisms in mushroom-forming fungi.</title>
        <authorList>
            <person name="Floudas D."/>
            <person name="Bentzer J."/>
            <person name="Ahren D."/>
            <person name="Johansson T."/>
            <person name="Persson P."/>
            <person name="Tunlid A."/>
        </authorList>
    </citation>
    <scope>NUCLEOTIDE SEQUENCE [LARGE SCALE GENOMIC DNA]</scope>
    <source>
        <strain evidence="8 9">CBS 291.85</strain>
    </source>
</reference>
<evidence type="ECO:0000256" key="6">
    <source>
        <dbReference type="SAM" id="MobiDB-lite"/>
    </source>
</evidence>
<keyword evidence="2" id="KW-0285">Flavoprotein</keyword>
<keyword evidence="9" id="KW-1185">Reference proteome</keyword>
<dbReference type="AlphaFoldDB" id="A0A8H5CH25"/>
<feature type="region of interest" description="Disordered" evidence="6">
    <location>
        <begin position="537"/>
        <end position="557"/>
    </location>
</feature>
<evidence type="ECO:0000256" key="3">
    <source>
        <dbReference type="ARBA" id="ARBA00022827"/>
    </source>
</evidence>